<dbReference type="Proteomes" id="UP001156215">
    <property type="component" value="Chromosome"/>
</dbReference>
<dbReference type="SUPFAM" id="SSF46689">
    <property type="entry name" value="Homeodomain-like"/>
    <property type="match status" value="1"/>
</dbReference>
<dbReference type="PROSITE" id="PS00398">
    <property type="entry name" value="RECOMBINASES_2"/>
    <property type="match status" value="1"/>
</dbReference>
<dbReference type="InterPro" id="IPR036162">
    <property type="entry name" value="Resolvase-like_N_sf"/>
</dbReference>
<sequence>MLIGYARTSTLDQVAGFDAQIAEFTALRCDRIYKEQASSVGERKELEEALDYTREGDTFVVTKLDRLARNTQHLLEITQRLEGKGVSLRVLNLGLDTSTPTGKLMLTMLGAINQFEREMMLERQREGIAKAKAEGKYKGRKPTAKARKDEVLGLINQGMTKEAIATQLGIGIASVYRIQKEARGALGRICGDSCSDHI</sequence>
<dbReference type="CDD" id="cd03768">
    <property type="entry name" value="SR_ResInv"/>
    <property type="match status" value="1"/>
</dbReference>
<evidence type="ECO:0000256" key="5">
    <source>
        <dbReference type="PIRSR" id="PIRSR606118-50"/>
    </source>
</evidence>
<evidence type="ECO:0000259" key="6">
    <source>
        <dbReference type="PROSITE" id="PS51736"/>
    </source>
</evidence>
<feature type="active site" description="O-(5'-phospho-DNA)-serine intermediate" evidence="5">
    <location>
        <position position="9"/>
    </location>
</feature>
<dbReference type="SMART" id="SM00857">
    <property type="entry name" value="Resolvase"/>
    <property type="match status" value="1"/>
</dbReference>
<dbReference type="KEGG" id="ovb:NB640_01570"/>
<dbReference type="Pfam" id="PF00239">
    <property type="entry name" value="Resolvase"/>
    <property type="match status" value="1"/>
</dbReference>
<evidence type="ECO:0000256" key="4">
    <source>
        <dbReference type="ARBA" id="ARBA00023172"/>
    </source>
</evidence>
<evidence type="ECO:0000256" key="1">
    <source>
        <dbReference type="ARBA" id="ARBA00009913"/>
    </source>
</evidence>
<dbReference type="Gene3D" id="3.40.50.1390">
    <property type="entry name" value="Resolvase, N-terminal catalytic domain"/>
    <property type="match status" value="1"/>
</dbReference>
<comment type="similarity">
    <text evidence="1">Belongs to the site-specific recombinase resolvase family.</text>
</comment>
<proteinExistence type="inferred from homology"/>
<dbReference type="Pfam" id="PF02796">
    <property type="entry name" value="HTH_7"/>
    <property type="match status" value="1"/>
</dbReference>
<feature type="domain" description="Resolvase/invertase-type recombinase catalytic" evidence="6">
    <location>
        <begin position="1"/>
        <end position="135"/>
    </location>
</feature>
<reference evidence="7" key="1">
    <citation type="journal article" date="2022" name="Front. Microbiol.">
        <title>New perspectives on an old grouping: The genomic and phenotypic variability of Oxalobacter formigenes and the implications for calcium oxalate stone prevention.</title>
        <authorList>
            <person name="Chmiel J.A."/>
            <person name="Carr C."/>
            <person name="Stuivenberg G.A."/>
            <person name="Venema R."/>
            <person name="Chanyi R.M."/>
            <person name="Al K.F."/>
            <person name="Giguere D."/>
            <person name="Say H."/>
            <person name="Akouris P.P."/>
            <person name="Dominguez Romero S.A."/>
            <person name="Kwong A."/>
            <person name="Tai V."/>
            <person name="Koval S.F."/>
            <person name="Razvi H."/>
            <person name="Bjazevic J."/>
            <person name="Burton J.P."/>
        </authorList>
    </citation>
    <scope>NUCLEOTIDE SEQUENCE</scope>
    <source>
        <strain evidence="7">WoOx3</strain>
    </source>
</reference>
<dbReference type="AlphaFoldDB" id="A0A9E9LX86"/>
<dbReference type="RefSeq" id="WP_269309394.1">
    <property type="nucleotide sequence ID" value="NZ_CP098242.1"/>
</dbReference>
<dbReference type="InterPro" id="IPR006118">
    <property type="entry name" value="Recombinase_CS"/>
</dbReference>
<evidence type="ECO:0000256" key="2">
    <source>
        <dbReference type="ARBA" id="ARBA00022908"/>
    </source>
</evidence>
<dbReference type="PANTHER" id="PTHR30461:SF26">
    <property type="entry name" value="RESOLVASE HOMOLOG YNEB"/>
    <property type="match status" value="1"/>
</dbReference>
<keyword evidence="4" id="KW-0233">DNA recombination</keyword>
<dbReference type="SUPFAM" id="SSF53041">
    <property type="entry name" value="Resolvase-like"/>
    <property type="match status" value="1"/>
</dbReference>
<dbReference type="InterPro" id="IPR009057">
    <property type="entry name" value="Homeodomain-like_sf"/>
</dbReference>
<organism evidence="7 8">
    <name type="scientific">Oxalobacter vibrioformis</name>
    <dbReference type="NCBI Taxonomy" id="933080"/>
    <lineage>
        <taxon>Bacteria</taxon>
        <taxon>Pseudomonadati</taxon>
        <taxon>Pseudomonadota</taxon>
        <taxon>Betaproteobacteria</taxon>
        <taxon>Burkholderiales</taxon>
        <taxon>Oxalobacteraceae</taxon>
        <taxon>Oxalobacter</taxon>
    </lineage>
</organism>
<accession>A0A9E9LX86</accession>
<dbReference type="PANTHER" id="PTHR30461">
    <property type="entry name" value="DNA-INVERTASE FROM LAMBDOID PROPHAGE"/>
    <property type="match status" value="1"/>
</dbReference>
<dbReference type="InterPro" id="IPR006120">
    <property type="entry name" value="Resolvase_HTH_dom"/>
</dbReference>
<evidence type="ECO:0000313" key="7">
    <source>
        <dbReference type="EMBL" id="WAW10382.1"/>
    </source>
</evidence>
<dbReference type="InterPro" id="IPR050639">
    <property type="entry name" value="SSR_resolvase"/>
</dbReference>
<protein>
    <submittedName>
        <fullName evidence="7">Recombinase family protein</fullName>
    </submittedName>
</protein>
<dbReference type="EMBL" id="CP098242">
    <property type="protein sequence ID" value="WAW10382.1"/>
    <property type="molecule type" value="Genomic_DNA"/>
</dbReference>
<evidence type="ECO:0000256" key="3">
    <source>
        <dbReference type="ARBA" id="ARBA00023125"/>
    </source>
</evidence>
<gene>
    <name evidence="7" type="ORF">NB640_01570</name>
</gene>
<keyword evidence="2" id="KW-0229">DNA integration</keyword>
<keyword evidence="3" id="KW-0238">DNA-binding</keyword>
<dbReference type="GO" id="GO:0000150">
    <property type="term" value="F:DNA strand exchange activity"/>
    <property type="evidence" value="ECO:0007669"/>
    <property type="project" value="InterPro"/>
</dbReference>
<dbReference type="GO" id="GO:0003677">
    <property type="term" value="F:DNA binding"/>
    <property type="evidence" value="ECO:0007669"/>
    <property type="project" value="UniProtKB-KW"/>
</dbReference>
<name>A0A9E9LX86_9BURK</name>
<evidence type="ECO:0000313" key="8">
    <source>
        <dbReference type="Proteomes" id="UP001156215"/>
    </source>
</evidence>
<dbReference type="InterPro" id="IPR006119">
    <property type="entry name" value="Resolv_N"/>
</dbReference>
<dbReference type="PROSITE" id="PS51736">
    <property type="entry name" value="RECOMBINASES_3"/>
    <property type="match status" value="1"/>
</dbReference>
<keyword evidence="8" id="KW-1185">Reference proteome</keyword>
<dbReference type="GO" id="GO:0015074">
    <property type="term" value="P:DNA integration"/>
    <property type="evidence" value="ECO:0007669"/>
    <property type="project" value="UniProtKB-KW"/>
</dbReference>